<evidence type="ECO:0000259" key="5">
    <source>
        <dbReference type="PROSITE" id="PS51898"/>
    </source>
</evidence>
<reference evidence="7 8" key="1">
    <citation type="journal article" date="2014" name="PLoS Genet.">
        <title>Phylogenetically driven sequencing of extremely halophilic archaea reveals strategies for static and dynamic osmo-response.</title>
        <authorList>
            <person name="Becker E.A."/>
            <person name="Seitzer P.M."/>
            <person name="Tritt A."/>
            <person name="Larsen D."/>
            <person name="Krusor M."/>
            <person name="Yao A.I."/>
            <person name="Wu D."/>
            <person name="Madern D."/>
            <person name="Eisen J.A."/>
            <person name="Darling A.E."/>
            <person name="Facciotti M.T."/>
        </authorList>
    </citation>
    <scope>NUCLEOTIDE SEQUENCE [LARGE SCALE GENOMIC DNA]</scope>
    <source>
        <strain evidence="8">DSM 14919 / CCM 7023 / CIP 107410 / JCM 9276 / NCIMB 13854 / Aa 2.2</strain>
    </source>
</reference>
<proteinExistence type="predicted"/>
<dbReference type="Pfam" id="PF13495">
    <property type="entry name" value="Phage_int_SAM_4"/>
    <property type="match status" value="1"/>
</dbReference>
<dbReference type="GO" id="GO:0015074">
    <property type="term" value="P:DNA integration"/>
    <property type="evidence" value="ECO:0007669"/>
    <property type="project" value="UniProtKB-KW"/>
</dbReference>
<dbReference type="PANTHER" id="PTHR30349:SF41">
    <property type="entry name" value="INTEGRASE_RECOMBINASE PROTEIN MJ0367-RELATED"/>
    <property type="match status" value="1"/>
</dbReference>
<evidence type="ECO:0000259" key="6">
    <source>
        <dbReference type="PROSITE" id="PS51900"/>
    </source>
</evidence>
<feature type="domain" description="Tyr recombinase" evidence="5">
    <location>
        <begin position="111"/>
        <end position="304"/>
    </location>
</feature>
<evidence type="ECO:0000313" key="8">
    <source>
        <dbReference type="Proteomes" id="UP000011535"/>
    </source>
</evidence>
<evidence type="ECO:0000256" key="1">
    <source>
        <dbReference type="ARBA" id="ARBA00022908"/>
    </source>
</evidence>
<dbReference type="CDD" id="cd00397">
    <property type="entry name" value="DNA_BRE_C"/>
    <property type="match status" value="1"/>
</dbReference>
<gene>
    <name evidence="7" type="ORF">C456_10789</name>
</gene>
<accession>M0GPX9</accession>
<dbReference type="InterPro" id="IPR044068">
    <property type="entry name" value="CB"/>
</dbReference>
<organism evidence="7 8">
    <name type="scientific">Haloferax lucentense (strain DSM 14919 / JCM 9276 / NCIMB 13854 / Aa 2.2)</name>
    <name type="common">Haloferax alicantei</name>
    <dbReference type="NCBI Taxonomy" id="1230452"/>
    <lineage>
        <taxon>Archaea</taxon>
        <taxon>Methanobacteriati</taxon>
        <taxon>Methanobacteriota</taxon>
        <taxon>Stenosarchaea group</taxon>
        <taxon>Halobacteria</taxon>
        <taxon>Halobacteriales</taxon>
        <taxon>Haloferacaceae</taxon>
        <taxon>Haloferax</taxon>
    </lineage>
</organism>
<dbReference type="InterPro" id="IPR004107">
    <property type="entry name" value="Integrase_SAM-like_N"/>
</dbReference>
<dbReference type="PROSITE" id="PS51898">
    <property type="entry name" value="TYR_RECOMBINASE"/>
    <property type="match status" value="1"/>
</dbReference>
<dbReference type="PANTHER" id="PTHR30349">
    <property type="entry name" value="PHAGE INTEGRASE-RELATED"/>
    <property type="match status" value="1"/>
</dbReference>
<dbReference type="PROSITE" id="PS51900">
    <property type="entry name" value="CB"/>
    <property type="match status" value="1"/>
</dbReference>
<evidence type="ECO:0000313" key="7">
    <source>
        <dbReference type="EMBL" id="ELZ73542.1"/>
    </source>
</evidence>
<keyword evidence="3" id="KW-0233">DNA recombination</keyword>
<dbReference type="InterPro" id="IPR011010">
    <property type="entry name" value="DNA_brk_join_enz"/>
</dbReference>
<dbReference type="Proteomes" id="UP000011535">
    <property type="component" value="Unassembled WGS sequence"/>
</dbReference>
<evidence type="ECO:0000256" key="2">
    <source>
        <dbReference type="ARBA" id="ARBA00023125"/>
    </source>
</evidence>
<evidence type="ECO:0000256" key="4">
    <source>
        <dbReference type="PROSITE-ProRule" id="PRU01248"/>
    </source>
</evidence>
<dbReference type="RefSeq" id="WP_004063707.1">
    <property type="nucleotide sequence ID" value="NZ_AOLH01000017.1"/>
</dbReference>
<dbReference type="InterPro" id="IPR010998">
    <property type="entry name" value="Integrase_recombinase_N"/>
</dbReference>
<dbReference type="InterPro" id="IPR013762">
    <property type="entry name" value="Integrase-like_cat_sf"/>
</dbReference>
<name>M0GPX9_HALL2</name>
<keyword evidence="2 4" id="KW-0238">DNA-binding</keyword>
<dbReference type="AlphaFoldDB" id="M0GPX9"/>
<keyword evidence="1" id="KW-0229">DNA integration</keyword>
<dbReference type="Gene3D" id="1.10.443.10">
    <property type="entry name" value="Intergrase catalytic core"/>
    <property type="match status" value="1"/>
</dbReference>
<dbReference type="InterPro" id="IPR002104">
    <property type="entry name" value="Integrase_catalytic"/>
</dbReference>
<dbReference type="GO" id="GO:0003677">
    <property type="term" value="F:DNA binding"/>
    <property type="evidence" value="ECO:0007669"/>
    <property type="project" value="UniProtKB-UniRule"/>
</dbReference>
<dbReference type="Gene3D" id="1.10.150.130">
    <property type="match status" value="1"/>
</dbReference>
<dbReference type="InterPro" id="IPR050090">
    <property type="entry name" value="Tyrosine_recombinase_XerCD"/>
</dbReference>
<protein>
    <submittedName>
        <fullName evidence="7">Site-specific recombinase xerd</fullName>
    </submittedName>
</protein>
<sequence>MSQANIEAFKRRVRAKNSDGTANRYASAIRRYVAWLDSEGLSIEDADRWDIENHLLELAEGEFAEGTIKIAKASIEKYYKELHDTEGITEGISLSQWSNIKGTKKSKALGDDVHYLEPEQIQQLVDNVPSPKLRNQLLIKLAFQTGLRRGELTTIKLRDVNREERSIKIHADKTHNNRTVYYQPSLDTSLSLWIDVERNAVLTADSSPYLFPTQKRENLLPKSYGKIVRIAAENAGIQEVLYEDNGGRPIRKITSHSLRHSFAVACLRNNMDVRTLQKLMGHENIETTERYLDIADEDIKQKARQFGPSLES</sequence>
<dbReference type="Pfam" id="PF00589">
    <property type="entry name" value="Phage_integrase"/>
    <property type="match status" value="1"/>
</dbReference>
<dbReference type="EMBL" id="AOLH01000017">
    <property type="protein sequence ID" value="ELZ73542.1"/>
    <property type="molecule type" value="Genomic_DNA"/>
</dbReference>
<dbReference type="GO" id="GO:0006310">
    <property type="term" value="P:DNA recombination"/>
    <property type="evidence" value="ECO:0007669"/>
    <property type="project" value="UniProtKB-KW"/>
</dbReference>
<feature type="domain" description="Core-binding (CB)" evidence="6">
    <location>
        <begin position="1"/>
        <end position="83"/>
    </location>
</feature>
<evidence type="ECO:0000256" key="3">
    <source>
        <dbReference type="ARBA" id="ARBA00023172"/>
    </source>
</evidence>
<comment type="caution">
    <text evidence="7">The sequence shown here is derived from an EMBL/GenBank/DDBJ whole genome shotgun (WGS) entry which is preliminary data.</text>
</comment>
<dbReference type="SUPFAM" id="SSF56349">
    <property type="entry name" value="DNA breaking-rejoining enzymes"/>
    <property type="match status" value="1"/>
</dbReference>